<evidence type="ECO:0000256" key="1">
    <source>
        <dbReference type="SAM" id="Phobius"/>
    </source>
</evidence>
<name>A0A5P8D6N7_9CAUD</name>
<keyword evidence="1" id="KW-1133">Transmembrane helix</keyword>
<reference evidence="2 3" key="1">
    <citation type="submission" date="2019-08" db="EMBL/GenBank/DDBJ databases">
        <authorList>
            <person name="Lippold A."/>
            <person name="Marlatt M."/>
            <person name="Cooper K."/>
            <person name="Frohnapfel E."/>
            <person name="Glenski M."/>
            <person name="Johnson H."/>
            <person name="Johnson K."/>
            <person name="Tjaden E."/>
            <person name="Troeh S."/>
            <person name="Hayes S."/>
            <person name="Ettinger A.-S.H."/>
            <person name="Ettinger W.F."/>
            <person name="Haydock J."/>
            <person name="Anders K.R."/>
            <person name="Garlena R.A."/>
            <person name="Russell D.A."/>
            <person name="Pope W.H."/>
            <person name="Jacobs-Sera D."/>
            <person name="Hatfull G.F."/>
        </authorList>
    </citation>
    <scope>NUCLEOTIDE SEQUENCE [LARGE SCALE GENOMIC DNA]</scope>
</reference>
<sequence length="30" mass="3355">MSRWLIVSYALNCVVLDTLLIVHLVNQGAI</sequence>
<dbReference type="Proteomes" id="UP000325405">
    <property type="component" value="Segment"/>
</dbReference>
<dbReference type="KEGG" id="vg:60321053"/>
<keyword evidence="3" id="KW-1185">Reference proteome</keyword>
<keyword evidence="1" id="KW-0472">Membrane</keyword>
<dbReference type="GeneID" id="60321053"/>
<proteinExistence type="predicted"/>
<gene>
    <name evidence="2" type="primary">83</name>
    <name evidence="2" type="ORF">SEA_LILMCDREAMY_83</name>
</gene>
<organism evidence="2 3">
    <name type="scientific">Mycobacterium phage LilMcDreamy</name>
    <dbReference type="NCBI Taxonomy" id="2652422"/>
    <lineage>
        <taxon>Viruses</taxon>
        <taxon>Duplodnaviria</taxon>
        <taxon>Heunggongvirae</taxon>
        <taxon>Uroviricota</taxon>
        <taxon>Caudoviricetes</taxon>
        <taxon>Bclasvirinae</taxon>
        <taxon>Lilmcdreamyvirus</taxon>
        <taxon>Lilmcdreamyvirus lilmcdreamy</taxon>
    </lineage>
</organism>
<evidence type="ECO:0000313" key="3">
    <source>
        <dbReference type="Proteomes" id="UP000325405"/>
    </source>
</evidence>
<accession>A0A5P8D6N7</accession>
<keyword evidence="1" id="KW-0812">Transmembrane</keyword>
<dbReference type="EMBL" id="MN284893">
    <property type="protein sequence ID" value="QFP94703.1"/>
    <property type="molecule type" value="Genomic_DNA"/>
</dbReference>
<evidence type="ECO:0000313" key="2">
    <source>
        <dbReference type="EMBL" id="QFP94703.1"/>
    </source>
</evidence>
<protein>
    <submittedName>
        <fullName evidence="2">Uncharacterized protein</fullName>
    </submittedName>
</protein>
<feature type="transmembrane region" description="Helical" evidence="1">
    <location>
        <begin position="6"/>
        <end position="25"/>
    </location>
</feature>
<dbReference type="RefSeq" id="YP_009949647.1">
    <property type="nucleotide sequence ID" value="NC_051582.1"/>
</dbReference>